<sequence length="106" mass="11843">MVHLIGFCMKSVKVSKSWILDVVLYPPTYQFSPIALIVGGLLIRGVAEKCKNISQISPLVAAHRALFCSRLAFPHMHYDLCRHLKSGVCWIAVPHPNSSLWTITLT</sequence>
<dbReference type="AlphaFoldDB" id="A0A8J6K7D0"/>
<evidence type="ECO:0000313" key="1">
    <source>
        <dbReference type="EMBL" id="KAG9481355.1"/>
    </source>
</evidence>
<keyword evidence="2" id="KW-1185">Reference proteome</keyword>
<comment type="caution">
    <text evidence="1">The sequence shown here is derived from an EMBL/GenBank/DDBJ whole genome shotgun (WGS) entry which is preliminary data.</text>
</comment>
<proteinExistence type="predicted"/>
<gene>
    <name evidence="1" type="ORF">GDO78_010542</name>
</gene>
<accession>A0A8J6K7D0</accession>
<dbReference type="EMBL" id="WNTK01000006">
    <property type="protein sequence ID" value="KAG9481355.1"/>
    <property type="molecule type" value="Genomic_DNA"/>
</dbReference>
<dbReference type="Proteomes" id="UP000770717">
    <property type="component" value="Unassembled WGS sequence"/>
</dbReference>
<protein>
    <submittedName>
        <fullName evidence="1">Uncharacterized protein</fullName>
    </submittedName>
</protein>
<name>A0A8J6K7D0_ELECQ</name>
<evidence type="ECO:0000313" key="2">
    <source>
        <dbReference type="Proteomes" id="UP000770717"/>
    </source>
</evidence>
<organism evidence="1 2">
    <name type="scientific">Eleutherodactylus coqui</name>
    <name type="common">Puerto Rican coqui</name>
    <dbReference type="NCBI Taxonomy" id="57060"/>
    <lineage>
        <taxon>Eukaryota</taxon>
        <taxon>Metazoa</taxon>
        <taxon>Chordata</taxon>
        <taxon>Craniata</taxon>
        <taxon>Vertebrata</taxon>
        <taxon>Euteleostomi</taxon>
        <taxon>Amphibia</taxon>
        <taxon>Batrachia</taxon>
        <taxon>Anura</taxon>
        <taxon>Neobatrachia</taxon>
        <taxon>Hyloidea</taxon>
        <taxon>Eleutherodactylidae</taxon>
        <taxon>Eleutherodactylinae</taxon>
        <taxon>Eleutherodactylus</taxon>
        <taxon>Eleutherodactylus</taxon>
    </lineage>
</organism>
<reference evidence="1" key="1">
    <citation type="thesis" date="2020" institute="ProQuest LLC" country="789 East Eisenhower Parkway, Ann Arbor, MI, USA">
        <title>Comparative Genomics and Chromosome Evolution.</title>
        <authorList>
            <person name="Mudd A.B."/>
        </authorList>
    </citation>
    <scope>NUCLEOTIDE SEQUENCE</scope>
    <source>
        <strain evidence="1">HN-11 Male</strain>
        <tissue evidence="1">Kidney and liver</tissue>
    </source>
</reference>